<evidence type="ECO:0000313" key="3">
    <source>
        <dbReference type="Proteomes" id="UP001501666"/>
    </source>
</evidence>
<proteinExistence type="predicted"/>
<dbReference type="RefSeq" id="WP_346154331.1">
    <property type="nucleotide sequence ID" value="NZ_BAAATE010000033.1"/>
</dbReference>
<reference evidence="2 3" key="1">
    <citation type="journal article" date="2019" name="Int. J. Syst. Evol. Microbiol.">
        <title>The Global Catalogue of Microorganisms (GCM) 10K type strain sequencing project: providing services to taxonomists for standard genome sequencing and annotation.</title>
        <authorList>
            <consortium name="The Broad Institute Genomics Platform"/>
            <consortium name="The Broad Institute Genome Sequencing Center for Infectious Disease"/>
            <person name="Wu L."/>
            <person name="Ma J."/>
        </authorList>
    </citation>
    <scope>NUCLEOTIDE SEQUENCE [LARGE SCALE GENOMIC DNA]</scope>
    <source>
        <strain evidence="2 3">JCM 6835</strain>
    </source>
</reference>
<dbReference type="Proteomes" id="UP001501666">
    <property type="component" value="Unassembled WGS sequence"/>
</dbReference>
<name>A0ABN3T1Z7_9ACTN</name>
<dbReference type="SUPFAM" id="SSF53474">
    <property type="entry name" value="alpha/beta-Hydrolases"/>
    <property type="match status" value="1"/>
</dbReference>
<comment type="caution">
    <text evidence="2">The sequence shown here is derived from an EMBL/GenBank/DDBJ whole genome shotgun (WGS) entry which is preliminary data.</text>
</comment>
<organism evidence="2 3">
    <name type="scientific">Nonomuraea recticatena</name>
    <dbReference type="NCBI Taxonomy" id="46178"/>
    <lineage>
        <taxon>Bacteria</taxon>
        <taxon>Bacillati</taxon>
        <taxon>Actinomycetota</taxon>
        <taxon>Actinomycetes</taxon>
        <taxon>Streptosporangiales</taxon>
        <taxon>Streptosporangiaceae</taxon>
        <taxon>Nonomuraea</taxon>
    </lineage>
</organism>
<dbReference type="InterPro" id="IPR013094">
    <property type="entry name" value="AB_hydrolase_3"/>
</dbReference>
<gene>
    <name evidence="2" type="ORF">GCM10010412_081670</name>
</gene>
<dbReference type="Gene3D" id="3.40.50.1820">
    <property type="entry name" value="alpha/beta hydrolase"/>
    <property type="match status" value="1"/>
</dbReference>
<evidence type="ECO:0000313" key="2">
    <source>
        <dbReference type="EMBL" id="GAA2691405.1"/>
    </source>
</evidence>
<accession>A0ABN3T1Z7</accession>
<dbReference type="Pfam" id="PF07859">
    <property type="entry name" value="Abhydrolase_3"/>
    <property type="match status" value="1"/>
</dbReference>
<feature type="domain" description="Alpha/beta hydrolase fold-3" evidence="1">
    <location>
        <begin position="56"/>
        <end position="134"/>
    </location>
</feature>
<evidence type="ECO:0000259" key="1">
    <source>
        <dbReference type="Pfam" id="PF07859"/>
    </source>
</evidence>
<sequence length="160" mass="17057">MGANTAKPPLGIRLLKALGKEPDWLTMTTEQLIAFREAENRKRASRLGRVITGCPDRGAAIQWQEVVLPGRNLPVPRAMSPLGADDLSGLAPALVVVAPIDPLADHGRCYAERLRAAGTPARLTEHPGATHAFLSMPGAVPQAKAARAEIVEYLRESLAA</sequence>
<dbReference type="InterPro" id="IPR029058">
    <property type="entry name" value="AB_hydrolase_fold"/>
</dbReference>
<dbReference type="EMBL" id="BAAATE010000033">
    <property type="protein sequence ID" value="GAA2691405.1"/>
    <property type="molecule type" value="Genomic_DNA"/>
</dbReference>
<protein>
    <recommendedName>
        <fullName evidence="1">Alpha/beta hydrolase fold-3 domain-containing protein</fullName>
    </recommendedName>
</protein>
<keyword evidence="3" id="KW-1185">Reference proteome</keyword>